<comment type="caution">
    <text evidence="1">The sequence shown here is derived from an EMBL/GenBank/DDBJ whole genome shotgun (WGS) entry which is preliminary data.</text>
</comment>
<evidence type="ECO:0000313" key="1">
    <source>
        <dbReference type="EMBL" id="MBW0536822.1"/>
    </source>
</evidence>
<sequence length="105" mass="11950">MPIDHTQPCLDVQHCLPPEVKIGCTICGSRCNNTSVRSTGDQPKSIADRQHKEICLWVLHHGTHQVWYWLLPFTPLFAAGKWQRRMSQLHSGGYGESHVNRGQYA</sequence>
<reference evidence="1" key="1">
    <citation type="submission" date="2021-03" db="EMBL/GenBank/DDBJ databases">
        <title>Draft genome sequence of rust myrtle Austropuccinia psidii MF-1, a brazilian biotype.</title>
        <authorList>
            <person name="Quecine M.C."/>
            <person name="Pachon D.M.R."/>
            <person name="Bonatelli M.L."/>
            <person name="Correr F.H."/>
            <person name="Franceschini L.M."/>
            <person name="Leite T.F."/>
            <person name="Margarido G.R.A."/>
            <person name="Almeida C.A."/>
            <person name="Ferrarezi J.A."/>
            <person name="Labate C.A."/>
        </authorList>
    </citation>
    <scope>NUCLEOTIDE SEQUENCE</scope>
    <source>
        <strain evidence="1">MF-1</strain>
    </source>
</reference>
<dbReference type="Proteomes" id="UP000765509">
    <property type="component" value="Unassembled WGS sequence"/>
</dbReference>
<protein>
    <submittedName>
        <fullName evidence="1">Uncharacterized protein</fullName>
    </submittedName>
</protein>
<accession>A0A9Q3FH17</accession>
<proteinExistence type="predicted"/>
<gene>
    <name evidence="1" type="ORF">O181_076537</name>
</gene>
<name>A0A9Q3FH17_9BASI</name>
<evidence type="ECO:0000313" key="2">
    <source>
        <dbReference type="Proteomes" id="UP000765509"/>
    </source>
</evidence>
<organism evidence="1 2">
    <name type="scientific">Austropuccinia psidii MF-1</name>
    <dbReference type="NCBI Taxonomy" id="1389203"/>
    <lineage>
        <taxon>Eukaryota</taxon>
        <taxon>Fungi</taxon>
        <taxon>Dikarya</taxon>
        <taxon>Basidiomycota</taxon>
        <taxon>Pucciniomycotina</taxon>
        <taxon>Pucciniomycetes</taxon>
        <taxon>Pucciniales</taxon>
        <taxon>Sphaerophragmiaceae</taxon>
        <taxon>Austropuccinia</taxon>
    </lineage>
</organism>
<dbReference type="EMBL" id="AVOT02041476">
    <property type="protein sequence ID" value="MBW0536822.1"/>
    <property type="molecule type" value="Genomic_DNA"/>
</dbReference>
<dbReference type="AlphaFoldDB" id="A0A9Q3FH17"/>
<keyword evidence="2" id="KW-1185">Reference proteome</keyword>